<protein>
    <submittedName>
        <fullName evidence="1">Uncharacterized protein</fullName>
    </submittedName>
</protein>
<organism evidence="1 2">
    <name type="scientific">Candidatus Syntrophosphaera thermopropionivorans</name>
    <dbReference type="NCBI Taxonomy" id="2593015"/>
    <lineage>
        <taxon>Bacteria</taxon>
        <taxon>Pseudomonadati</taxon>
        <taxon>Candidatus Cloacimonadota</taxon>
        <taxon>Candidatus Cloacimonadia</taxon>
        <taxon>Candidatus Cloacimonadales</taxon>
        <taxon>Candidatus Cloacimonadaceae</taxon>
        <taxon>Candidatus Syntrophosphaera</taxon>
    </lineage>
</organism>
<evidence type="ECO:0000313" key="2">
    <source>
        <dbReference type="Proteomes" id="UP000294588"/>
    </source>
</evidence>
<sequence length="186" mass="21196">MKKTFIITLIALMLIGIIWAKDTAKTMPPSMVKSNKTSQMNATLELNPRSEQVRFNKSLKELNLTEAQKKKLDELQLNHRKAMNTINAEIRNLQLDLHKALKEEDYTTAKILNSQLYEKKRIRANNLIELREQIMKELTPEQKTKMQNLFPGSGMGLGSRDGKFSPNVDRCPNADANHLGCGKNCK</sequence>
<evidence type="ECO:0000313" key="1">
    <source>
        <dbReference type="EMBL" id="TDF74571.1"/>
    </source>
</evidence>
<dbReference type="Proteomes" id="UP000294588">
    <property type="component" value="Unassembled WGS sequence"/>
</dbReference>
<comment type="caution">
    <text evidence="1">The sequence shown here is derived from an EMBL/GenBank/DDBJ whole genome shotgun (WGS) entry which is preliminary data.</text>
</comment>
<reference evidence="1" key="1">
    <citation type="submission" date="2019-03" db="EMBL/GenBank/DDBJ databases">
        <title>Candidatus Syntrophosphaera thermopropionivorans: a novel player in syntrophic propionate oxidation during anaerobic digestion.</title>
        <authorList>
            <person name="Dyksma S."/>
        </authorList>
    </citation>
    <scope>NUCLEOTIDE SEQUENCE</scope>
    <source>
        <strain evidence="1">W5</strain>
    </source>
</reference>
<dbReference type="EMBL" id="SMOG01000001">
    <property type="protein sequence ID" value="TDF74571.1"/>
    <property type="molecule type" value="Genomic_DNA"/>
</dbReference>
<name>A0AC61QKS8_9BACT</name>
<keyword evidence="2" id="KW-1185">Reference proteome</keyword>
<accession>A0AC61QKS8</accession>
<proteinExistence type="predicted"/>
<gene>
    <name evidence="1" type="ORF">E0946_00340</name>
</gene>